<dbReference type="GO" id="GO:0032259">
    <property type="term" value="P:methylation"/>
    <property type="evidence" value="ECO:0007669"/>
    <property type="project" value="UniProtKB-KW"/>
</dbReference>
<protein>
    <recommendedName>
        <fullName evidence="6">Ribosomal protein L11 methyltransferase</fullName>
        <shortName evidence="6">L11 Mtase</shortName>
        <ecNumber evidence="6">2.1.1.-</ecNumber>
    </recommendedName>
</protein>
<dbReference type="CDD" id="cd02440">
    <property type="entry name" value="AdoMet_MTases"/>
    <property type="match status" value="1"/>
</dbReference>
<evidence type="ECO:0000313" key="7">
    <source>
        <dbReference type="EMBL" id="NBG66985.1"/>
    </source>
</evidence>
<keyword evidence="3 6" id="KW-0489">Methyltransferase</keyword>
<keyword evidence="7" id="KW-0689">Ribosomal protein</keyword>
<dbReference type="GO" id="GO:0005840">
    <property type="term" value="C:ribosome"/>
    <property type="evidence" value="ECO:0007669"/>
    <property type="project" value="UniProtKB-KW"/>
</dbReference>
<dbReference type="Pfam" id="PF06325">
    <property type="entry name" value="PrmA"/>
    <property type="match status" value="1"/>
</dbReference>
<dbReference type="EC" id="2.1.1.-" evidence="6"/>
<accession>A0A6N9NRE5</accession>
<feature type="binding site" evidence="6">
    <location>
        <position position="171"/>
    </location>
    <ligand>
        <name>S-adenosyl-L-methionine</name>
        <dbReference type="ChEBI" id="CHEBI:59789"/>
    </ligand>
</feature>
<dbReference type="PANTHER" id="PTHR43648:SF1">
    <property type="entry name" value="ELECTRON TRANSFER FLAVOPROTEIN BETA SUBUNIT LYSINE METHYLTRANSFERASE"/>
    <property type="match status" value="1"/>
</dbReference>
<dbReference type="HAMAP" id="MF_00735">
    <property type="entry name" value="Methyltr_PrmA"/>
    <property type="match status" value="1"/>
</dbReference>
<keyword evidence="7" id="KW-0687">Ribonucleoprotein</keyword>
<dbReference type="InterPro" id="IPR004498">
    <property type="entry name" value="Ribosomal_PrmA_MeTrfase"/>
</dbReference>
<organism evidence="7 8">
    <name type="scientific">Acidiluteibacter ferrifornacis</name>
    <dbReference type="NCBI Taxonomy" id="2692424"/>
    <lineage>
        <taxon>Bacteria</taxon>
        <taxon>Pseudomonadati</taxon>
        <taxon>Bacteroidota</taxon>
        <taxon>Flavobacteriia</taxon>
        <taxon>Flavobacteriales</taxon>
        <taxon>Cryomorphaceae</taxon>
        <taxon>Acidiluteibacter</taxon>
    </lineage>
</organism>
<dbReference type="RefSeq" id="WP_160633936.1">
    <property type="nucleotide sequence ID" value="NZ_WWNE01000012.1"/>
</dbReference>
<dbReference type="NCBIfam" id="NF001785">
    <property type="entry name" value="PRK00517.2-2"/>
    <property type="match status" value="1"/>
</dbReference>
<comment type="function">
    <text evidence="6">Methylates ribosomal protein L11.</text>
</comment>
<evidence type="ECO:0000256" key="2">
    <source>
        <dbReference type="ARBA" id="ARBA00022490"/>
    </source>
</evidence>
<comment type="catalytic activity">
    <reaction evidence="6">
        <text>L-lysyl-[protein] + 3 S-adenosyl-L-methionine = N(6),N(6),N(6)-trimethyl-L-lysyl-[protein] + 3 S-adenosyl-L-homocysteine + 3 H(+)</text>
        <dbReference type="Rhea" id="RHEA:54192"/>
        <dbReference type="Rhea" id="RHEA-COMP:9752"/>
        <dbReference type="Rhea" id="RHEA-COMP:13826"/>
        <dbReference type="ChEBI" id="CHEBI:15378"/>
        <dbReference type="ChEBI" id="CHEBI:29969"/>
        <dbReference type="ChEBI" id="CHEBI:57856"/>
        <dbReference type="ChEBI" id="CHEBI:59789"/>
        <dbReference type="ChEBI" id="CHEBI:61961"/>
    </reaction>
</comment>
<dbReference type="EMBL" id="WWNE01000012">
    <property type="protein sequence ID" value="NBG66985.1"/>
    <property type="molecule type" value="Genomic_DNA"/>
</dbReference>
<comment type="similarity">
    <text evidence="1 6">Belongs to the methyltransferase superfamily. PrmA family.</text>
</comment>
<evidence type="ECO:0000256" key="4">
    <source>
        <dbReference type="ARBA" id="ARBA00022679"/>
    </source>
</evidence>
<dbReference type="InterPro" id="IPR029063">
    <property type="entry name" value="SAM-dependent_MTases_sf"/>
</dbReference>
<dbReference type="InterPro" id="IPR050078">
    <property type="entry name" value="Ribosomal_L11_MeTrfase_PrmA"/>
</dbReference>
<sequence length="276" mass="31604">MNYLEFKFKVSPLVPYKEILMYELGEMGFESFTEESDGLNAYIAEDEFSEDQLSELYLFTDDSVQISFEKQLIPQQNWNAEWERSFPKVTVDDYCEIIAPFHEKSTDCEFSILIEPKMSFGTGHHDTTFMMMQLMRQLDLSDKLVMDMGCGTGVLAILAKLEGASGVTAVDIDDWAFENTLENIERNNVSEIEVLKGGAEKAKGKSYDVFIANINRNILMRDLPAYAETMKTGADLLLSGFFITDFEQLDQKLKELGFSKVNKVQRNNWCALHYKK</sequence>
<keyword evidence="8" id="KW-1185">Reference proteome</keyword>
<evidence type="ECO:0000256" key="1">
    <source>
        <dbReference type="ARBA" id="ARBA00009741"/>
    </source>
</evidence>
<dbReference type="GO" id="GO:0005737">
    <property type="term" value="C:cytoplasm"/>
    <property type="evidence" value="ECO:0007669"/>
    <property type="project" value="UniProtKB-SubCell"/>
</dbReference>
<evidence type="ECO:0000256" key="6">
    <source>
        <dbReference type="HAMAP-Rule" id="MF_00735"/>
    </source>
</evidence>
<feature type="binding site" evidence="6">
    <location>
        <position position="128"/>
    </location>
    <ligand>
        <name>S-adenosyl-L-methionine</name>
        <dbReference type="ChEBI" id="CHEBI:59789"/>
    </ligand>
</feature>
<dbReference type="Proteomes" id="UP000470771">
    <property type="component" value="Unassembled WGS sequence"/>
</dbReference>
<dbReference type="PIRSF" id="PIRSF000401">
    <property type="entry name" value="RPL11_MTase"/>
    <property type="match status" value="1"/>
</dbReference>
<evidence type="ECO:0000313" key="8">
    <source>
        <dbReference type="Proteomes" id="UP000470771"/>
    </source>
</evidence>
<keyword evidence="4 6" id="KW-0808">Transferase</keyword>
<keyword evidence="5 6" id="KW-0949">S-adenosyl-L-methionine</keyword>
<evidence type="ECO:0000256" key="5">
    <source>
        <dbReference type="ARBA" id="ARBA00022691"/>
    </source>
</evidence>
<comment type="caution">
    <text evidence="7">The sequence shown here is derived from an EMBL/GenBank/DDBJ whole genome shotgun (WGS) entry which is preliminary data.</text>
</comment>
<evidence type="ECO:0000256" key="3">
    <source>
        <dbReference type="ARBA" id="ARBA00022603"/>
    </source>
</evidence>
<dbReference type="SUPFAM" id="SSF53335">
    <property type="entry name" value="S-adenosyl-L-methionine-dependent methyltransferases"/>
    <property type="match status" value="1"/>
</dbReference>
<comment type="subcellular location">
    <subcellularLocation>
        <location evidence="6">Cytoplasm</location>
    </subcellularLocation>
</comment>
<dbReference type="GO" id="GO:0008276">
    <property type="term" value="F:protein methyltransferase activity"/>
    <property type="evidence" value="ECO:0007669"/>
    <property type="project" value="UniProtKB-UniRule"/>
</dbReference>
<name>A0A6N9NRE5_9FLAO</name>
<feature type="binding site" evidence="6">
    <location>
        <position position="149"/>
    </location>
    <ligand>
        <name>S-adenosyl-L-methionine</name>
        <dbReference type="ChEBI" id="CHEBI:59789"/>
    </ligand>
</feature>
<dbReference type="Gene3D" id="3.40.50.150">
    <property type="entry name" value="Vaccinia Virus protein VP39"/>
    <property type="match status" value="1"/>
</dbReference>
<dbReference type="AlphaFoldDB" id="A0A6N9NRE5"/>
<feature type="binding site" evidence="6">
    <location>
        <position position="213"/>
    </location>
    <ligand>
        <name>S-adenosyl-L-methionine</name>
        <dbReference type="ChEBI" id="CHEBI:59789"/>
    </ligand>
</feature>
<dbReference type="PANTHER" id="PTHR43648">
    <property type="entry name" value="ELECTRON TRANSFER FLAVOPROTEIN BETA SUBUNIT LYSINE METHYLTRANSFERASE"/>
    <property type="match status" value="1"/>
</dbReference>
<reference evidence="7 8" key="1">
    <citation type="submission" date="2019-12" db="EMBL/GenBank/DDBJ databases">
        <authorList>
            <person name="Zhao J."/>
        </authorList>
    </citation>
    <scope>NUCLEOTIDE SEQUENCE [LARGE SCALE GENOMIC DNA]</scope>
    <source>
        <strain evidence="7 8">S-15</strain>
    </source>
</reference>
<proteinExistence type="inferred from homology"/>
<keyword evidence="2 6" id="KW-0963">Cytoplasm</keyword>
<gene>
    <name evidence="6 7" type="primary">prmA</name>
    <name evidence="7" type="ORF">GQN54_12725</name>
</gene>